<dbReference type="PANTHER" id="PTHR37184">
    <property type="entry name" value="CLAVATA3/ESR (CLE)-RELATED PROTEIN 27"/>
    <property type="match status" value="1"/>
</dbReference>
<evidence type="ECO:0000256" key="1">
    <source>
        <dbReference type="SAM" id="Phobius"/>
    </source>
</evidence>
<gene>
    <name evidence="2" type="ORF">I3842_16G061300</name>
</gene>
<dbReference type="PANTHER" id="PTHR37184:SF2">
    <property type="entry name" value="CLAVATA3_ESR (CLE)-RELATED PROTEIN 43"/>
    <property type="match status" value="1"/>
</dbReference>
<accession>A0A922A0H4</accession>
<organism evidence="2 3">
    <name type="scientific">Carya illinoinensis</name>
    <name type="common">Pecan</name>
    <dbReference type="NCBI Taxonomy" id="32201"/>
    <lineage>
        <taxon>Eukaryota</taxon>
        <taxon>Viridiplantae</taxon>
        <taxon>Streptophyta</taxon>
        <taxon>Embryophyta</taxon>
        <taxon>Tracheophyta</taxon>
        <taxon>Spermatophyta</taxon>
        <taxon>Magnoliopsida</taxon>
        <taxon>eudicotyledons</taxon>
        <taxon>Gunneridae</taxon>
        <taxon>Pentapetalae</taxon>
        <taxon>rosids</taxon>
        <taxon>fabids</taxon>
        <taxon>Fagales</taxon>
        <taxon>Juglandaceae</taxon>
        <taxon>Carya</taxon>
    </lineage>
</organism>
<reference evidence="2" key="1">
    <citation type="submission" date="2021-01" db="EMBL/GenBank/DDBJ databases">
        <authorList>
            <person name="Lovell J.T."/>
            <person name="Bentley N."/>
            <person name="Bhattarai G."/>
            <person name="Jenkins J.W."/>
            <person name="Sreedasyam A."/>
            <person name="Alarcon Y."/>
            <person name="Bock C."/>
            <person name="Boston L."/>
            <person name="Carlson J."/>
            <person name="Cervantes K."/>
            <person name="Clermont K."/>
            <person name="Krom N."/>
            <person name="Kubenka K."/>
            <person name="Mamidi S."/>
            <person name="Mattison C."/>
            <person name="Monteros M."/>
            <person name="Pisani C."/>
            <person name="Plott C."/>
            <person name="Rajasekar S."/>
            <person name="Rhein H.S."/>
            <person name="Rohla C."/>
            <person name="Song M."/>
            <person name="Hilaire R.S."/>
            <person name="Shu S."/>
            <person name="Wells L."/>
            <person name="Wang X."/>
            <person name="Webber J."/>
            <person name="Heerema R.J."/>
            <person name="Klein P."/>
            <person name="Conner P."/>
            <person name="Grauke L."/>
            <person name="Grimwood J."/>
            <person name="Schmutz J."/>
            <person name="Randall J.J."/>
        </authorList>
    </citation>
    <scope>NUCLEOTIDE SEQUENCE</scope>
    <source>
        <tissue evidence="2">Leaf</tissue>
    </source>
</reference>
<keyword evidence="1" id="KW-1133">Transmembrane helix</keyword>
<feature type="transmembrane region" description="Helical" evidence="1">
    <location>
        <begin position="20"/>
        <end position="39"/>
    </location>
</feature>
<comment type="caution">
    <text evidence="2">The sequence shown here is derived from an EMBL/GenBank/DDBJ whole genome shotgun (WGS) entry which is preliminary data.</text>
</comment>
<dbReference type="EMBL" id="CM031840">
    <property type="protein sequence ID" value="KAG6672514.1"/>
    <property type="molecule type" value="Genomic_DNA"/>
</dbReference>
<keyword evidence="1" id="KW-0472">Membrane</keyword>
<dbReference type="Proteomes" id="UP000811246">
    <property type="component" value="Chromosome 16"/>
</dbReference>
<evidence type="ECO:0000313" key="3">
    <source>
        <dbReference type="Proteomes" id="UP000811246"/>
    </source>
</evidence>
<dbReference type="AlphaFoldDB" id="A0A922A0H4"/>
<proteinExistence type="predicted"/>
<name>A0A922A0H4_CARIL</name>
<evidence type="ECO:0008006" key="4">
    <source>
        <dbReference type="Google" id="ProtNLM"/>
    </source>
</evidence>
<evidence type="ECO:0000313" key="2">
    <source>
        <dbReference type="EMBL" id="KAG6672514.1"/>
    </source>
</evidence>
<sequence length="108" mass="12135">MHVGLRSLQAMSFSGSRRVLFSTTLLALLIISVLQIWVWCEYSCQAGAIRILPGNGIAKAMKVSSHGGRMVKKSSKEDLVRKYFNGRTDNRFEENKRKVPSCPDPLHN</sequence>
<keyword evidence="1" id="KW-0812">Transmembrane</keyword>
<dbReference type="InterPro" id="IPR040274">
    <property type="entry name" value="CLE27/CLE43"/>
</dbReference>
<protein>
    <recommendedName>
        <fullName evidence="4">CLAVATA3/ESR (CLE)-related protein 27</fullName>
    </recommendedName>
</protein>